<organism evidence="2 3">
    <name type="scientific">Kitasatospora cheerisanensis KCTC 2395</name>
    <dbReference type="NCBI Taxonomy" id="1348663"/>
    <lineage>
        <taxon>Bacteria</taxon>
        <taxon>Bacillati</taxon>
        <taxon>Actinomycetota</taxon>
        <taxon>Actinomycetes</taxon>
        <taxon>Kitasatosporales</taxon>
        <taxon>Streptomycetaceae</taxon>
        <taxon>Kitasatospora</taxon>
    </lineage>
</organism>
<gene>
    <name evidence="2" type="ORF">KCH_58660</name>
</gene>
<dbReference type="Pfam" id="PF08007">
    <property type="entry name" value="JmjC_2"/>
    <property type="match status" value="1"/>
</dbReference>
<sequence>MTTGHDSELTTVQGPLDWDEFTAHYWDRRPVLIKAALPAPFELGEVFAAATLATRPPGPHRTAPNAQFAVGRFQQTEPANWFPRPEDGGFDGYRRRLDAELAAFSPETRYALTVHAFHAFHPGQWERQRAFYEPLWERTGLPVSGAITTLFHGNYEHTPVGVHRDRFATFMFALEGRKRMRFWRERPWTEPVTTKLDYQAHLASSFTAEPEPGDLLYWPASHYHVGESVDGGSATSVNIGVPREGHHAGYDVDDLLLGKAPDAMVDPDAALVRLPAATAPLSAPEPPVDGALPEALEQTLRIFREYHDPDRTGELVASLALGNRSASGLCPVPPPEPPRPWPTAPPSAPAPGCCTNRSAGRCCTPPTATSRALR</sequence>
<evidence type="ECO:0000313" key="2">
    <source>
        <dbReference type="EMBL" id="KDN82359.1"/>
    </source>
</evidence>
<name>A0A066YQU7_9ACTN</name>
<dbReference type="SUPFAM" id="SSF51197">
    <property type="entry name" value="Clavaminate synthase-like"/>
    <property type="match status" value="1"/>
</dbReference>
<accession>A0A066YQU7</accession>
<protein>
    <submittedName>
        <fullName evidence="2">Cupin</fullName>
    </submittedName>
</protein>
<evidence type="ECO:0000259" key="1">
    <source>
        <dbReference type="Pfam" id="PF08007"/>
    </source>
</evidence>
<dbReference type="HOGENOM" id="CLU_039125_1_0_11"/>
<comment type="caution">
    <text evidence="2">The sequence shown here is derived from an EMBL/GenBank/DDBJ whole genome shotgun (WGS) entry which is preliminary data.</text>
</comment>
<dbReference type="eggNOG" id="COG2850">
    <property type="taxonomic scope" value="Bacteria"/>
</dbReference>
<dbReference type="AlphaFoldDB" id="A0A066YQU7"/>
<feature type="domain" description="JmjC" evidence="1">
    <location>
        <begin position="150"/>
        <end position="240"/>
    </location>
</feature>
<evidence type="ECO:0000313" key="3">
    <source>
        <dbReference type="Proteomes" id="UP000027178"/>
    </source>
</evidence>
<dbReference type="Proteomes" id="UP000027178">
    <property type="component" value="Unassembled WGS sequence"/>
</dbReference>
<dbReference type="RefSeq" id="WP_051653504.1">
    <property type="nucleotide sequence ID" value="NZ_KK853997.1"/>
</dbReference>
<dbReference type="Gene3D" id="2.60.120.650">
    <property type="entry name" value="Cupin"/>
    <property type="match status" value="1"/>
</dbReference>
<dbReference type="PATRIC" id="fig|1348663.4.peg.5676"/>
<keyword evidence="3" id="KW-1185">Reference proteome</keyword>
<reference evidence="2 3" key="1">
    <citation type="submission" date="2014-05" db="EMBL/GenBank/DDBJ databases">
        <title>Draft Genome Sequence of Kitasatospora cheerisanensis KCTC 2395.</title>
        <authorList>
            <person name="Nam D.H."/>
        </authorList>
    </citation>
    <scope>NUCLEOTIDE SEQUENCE [LARGE SCALE GENOMIC DNA]</scope>
    <source>
        <strain evidence="2 3">KCTC 2395</strain>
    </source>
</reference>
<proteinExistence type="predicted"/>
<dbReference type="InterPro" id="IPR003347">
    <property type="entry name" value="JmjC_dom"/>
</dbReference>
<dbReference type="EMBL" id="JNBY01000112">
    <property type="protein sequence ID" value="KDN82359.1"/>
    <property type="molecule type" value="Genomic_DNA"/>
</dbReference>